<dbReference type="PROSITE" id="PS50249">
    <property type="entry name" value="MPN"/>
    <property type="match status" value="1"/>
</dbReference>
<comment type="caution">
    <text evidence="8">The sequence shown here is derived from an EMBL/GenBank/DDBJ whole genome shotgun (WGS) entry which is preliminary data.</text>
</comment>
<dbReference type="PANTHER" id="PTHR30471:SF3">
    <property type="entry name" value="UPF0758 PROTEIN YEES-RELATED"/>
    <property type="match status" value="1"/>
</dbReference>
<evidence type="ECO:0000259" key="7">
    <source>
        <dbReference type="PROSITE" id="PS50249"/>
    </source>
</evidence>
<dbReference type="InterPro" id="IPR037518">
    <property type="entry name" value="MPN"/>
</dbReference>
<dbReference type="SUPFAM" id="SSF102712">
    <property type="entry name" value="JAB1/MPN domain"/>
    <property type="match status" value="1"/>
</dbReference>
<evidence type="ECO:0000313" key="9">
    <source>
        <dbReference type="Proteomes" id="UP000886749"/>
    </source>
</evidence>
<keyword evidence="3" id="KW-0479">Metal-binding</keyword>
<dbReference type="Proteomes" id="UP000886749">
    <property type="component" value="Unassembled WGS sequence"/>
</dbReference>
<keyword evidence="2" id="KW-0645">Protease</keyword>
<dbReference type="SUPFAM" id="SSF47781">
    <property type="entry name" value="RuvA domain 2-like"/>
    <property type="match status" value="1"/>
</dbReference>
<evidence type="ECO:0000313" key="8">
    <source>
        <dbReference type="EMBL" id="HIR41441.1"/>
    </source>
</evidence>
<feature type="domain" description="MPN" evidence="7">
    <location>
        <begin position="99"/>
        <end position="230"/>
    </location>
</feature>
<dbReference type="EMBL" id="DVGY01000147">
    <property type="protein sequence ID" value="HIR41441.1"/>
    <property type="molecule type" value="Genomic_DNA"/>
</dbReference>
<dbReference type="InterPro" id="IPR001405">
    <property type="entry name" value="UPF0758"/>
</dbReference>
<evidence type="ECO:0000256" key="3">
    <source>
        <dbReference type="ARBA" id="ARBA00022723"/>
    </source>
</evidence>
<reference evidence="8" key="1">
    <citation type="submission" date="2020-10" db="EMBL/GenBank/DDBJ databases">
        <authorList>
            <person name="Gilroy R."/>
        </authorList>
    </citation>
    <scope>NUCLEOTIDE SEQUENCE</scope>
    <source>
        <strain evidence="8">CHK184-25365</strain>
    </source>
</reference>
<proteinExistence type="inferred from homology"/>
<comment type="similarity">
    <text evidence="1">Belongs to the UPF0758 family.</text>
</comment>
<gene>
    <name evidence="8" type="ORF">IAB36_06415</name>
</gene>
<dbReference type="GO" id="GO:0006508">
    <property type="term" value="P:proteolysis"/>
    <property type="evidence" value="ECO:0007669"/>
    <property type="project" value="UniProtKB-KW"/>
</dbReference>
<sequence length="244" mass="27678">MEQENYPSFLQRREQLQQQIKAFGAASLTDEQNLEFLLSYGIKSDPRPMAHALIREFGSLKRVMESSIGALASVEGVTDQAAQFLYLISQAQRAVYDPQRTRKPLVLKTPRQWTDTLKRLYINEPLETVRVAYLNQNYTLLRVVVICRGEPMAVSPSNRLILESAMANPNNAYAILMHNHPHCDAIPSEPDLDYTSQIKYVFRSAGVTLLDHVIVGDQNTAYSLRLAGDLSWQIPDEEEKTSPR</sequence>
<protein>
    <recommendedName>
        <fullName evidence="7">MPN domain-containing protein</fullName>
    </recommendedName>
</protein>
<dbReference type="GO" id="GO:0008237">
    <property type="term" value="F:metallopeptidase activity"/>
    <property type="evidence" value="ECO:0007669"/>
    <property type="project" value="UniProtKB-KW"/>
</dbReference>
<name>A0A9D1ALL2_9FIRM</name>
<evidence type="ECO:0000256" key="2">
    <source>
        <dbReference type="ARBA" id="ARBA00022670"/>
    </source>
</evidence>
<keyword evidence="5" id="KW-0862">Zinc</keyword>
<accession>A0A9D1ALL2</accession>
<dbReference type="AlphaFoldDB" id="A0A9D1ALL2"/>
<evidence type="ECO:0000256" key="4">
    <source>
        <dbReference type="ARBA" id="ARBA00022801"/>
    </source>
</evidence>
<keyword evidence="6" id="KW-0482">Metalloprotease</keyword>
<dbReference type="GO" id="GO:0046872">
    <property type="term" value="F:metal ion binding"/>
    <property type="evidence" value="ECO:0007669"/>
    <property type="project" value="UniProtKB-KW"/>
</dbReference>
<evidence type="ECO:0000256" key="5">
    <source>
        <dbReference type="ARBA" id="ARBA00022833"/>
    </source>
</evidence>
<evidence type="ECO:0000256" key="6">
    <source>
        <dbReference type="ARBA" id="ARBA00023049"/>
    </source>
</evidence>
<reference evidence="8" key="2">
    <citation type="journal article" date="2021" name="PeerJ">
        <title>Extensive microbial diversity within the chicken gut microbiome revealed by metagenomics and culture.</title>
        <authorList>
            <person name="Gilroy R."/>
            <person name="Ravi A."/>
            <person name="Getino M."/>
            <person name="Pursley I."/>
            <person name="Horton D.L."/>
            <person name="Alikhan N.F."/>
            <person name="Baker D."/>
            <person name="Gharbi K."/>
            <person name="Hall N."/>
            <person name="Watson M."/>
            <person name="Adriaenssens E.M."/>
            <person name="Foster-Nyarko E."/>
            <person name="Jarju S."/>
            <person name="Secka A."/>
            <person name="Antonio M."/>
            <person name="Oren A."/>
            <person name="Chaudhuri R.R."/>
            <person name="La Ragione R."/>
            <person name="Hildebrand F."/>
            <person name="Pallen M.J."/>
        </authorList>
    </citation>
    <scope>NUCLEOTIDE SEQUENCE</scope>
    <source>
        <strain evidence="8">CHK184-25365</strain>
    </source>
</reference>
<evidence type="ECO:0000256" key="1">
    <source>
        <dbReference type="ARBA" id="ARBA00010243"/>
    </source>
</evidence>
<organism evidence="8 9">
    <name type="scientific">Candidatus Egerieicola pullicola</name>
    <dbReference type="NCBI Taxonomy" id="2840775"/>
    <lineage>
        <taxon>Bacteria</taxon>
        <taxon>Bacillati</taxon>
        <taxon>Bacillota</taxon>
        <taxon>Clostridia</taxon>
        <taxon>Eubacteriales</taxon>
        <taxon>Oscillospiraceae</taxon>
        <taxon>Oscillospiraceae incertae sedis</taxon>
        <taxon>Candidatus Egerieicola</taxon>
    </lineage>
</organism>
<keyword evidence="4" id="KW-0378">Hydrolase</keyword>
<dbReference type="InterPro" id="IPR010994">
    <property type="entry name" value="RuvA_2-like"/>
</dbReference>
<dbReference type="Gene3D" id="3.40.140.10">
    <property type="entry name" value="Cytidine Deaminase, domain 2"/>
    <property type="match status" value="1"/>
</dbReference>
<dbReference type="InterPro" id="IPR025657">
    <property type="entry name" value="RadC_JAB"/>
</dbReference>
<dbReference type="PANTHER" id="PTHR30471">
    <property type="entry name" value="DNA REPAIR PROTEIN RADC"/>
    <property type="match status" value="1"/>
</dbReference>
<dbReference type="Pfam" id="PF04002">
    <property type="entry name" value="RadC"/>
    <property type="match status" value="1"/>
</dbReference>
<dbReference type="Gene3D" id="1.10.150.20">
    <property type="entry name" value="5' to 3' exonuclease, C-terminal subdomain"/>
    <property type="match status" value="1"/>
</dbReference>